<evidence type="ECO:0000256" key="10">
    <source>
        <dbReference type="RuleBase" id="RU003946"/>
    </source>
</evidence>
<evidence type="ECO:0000256" key="12">
    <source>
        <dbReference type="SAM" id="SignalP"/>
    </source>
</evidence>
<feature type="binding site" evidence="9">
    <location>
        <position position="60"/>
    </location>
    <ligand>
        <name>Mg(2+)</name>
        <dbReference type="ChEBI" id="CHEBI:18420"/>
    </ligand>
</feature>
<dbReference type="InterPro" id="IPR017850">
    <property type="entry name" value="Alkaline_phosphatase_core_sf"/>
</dbReference>
<proteinExistence type="inferred from homology"/>
<evidence type="ECO:0000256" key="8">
    <source>
        <dbReference type="PIRSR" id="PIRSR601952-1"/>
    </source>
</evidence>
<dbReference type="Pfam" id="PF00245">
    <property type="entry name" value="Alk_phosphatase"/>
    <property type="match status" value="1"/>
</dbReference>
<evidence type="ECO:0000256" key="11">
    <source>
        <dbReference type="RuleBase" id="RU003947"/>
    </source>
</evidence>
<protein>
    <recommendedName>
        <fullName evidence="2 11">Alkaline phosphatase</fullName>
        <ecNumber evidence="2 11">3.1.3.1</ecNumber>
    </recommendedName>
</protein>
<evidence type="ECO:0000256" key="4">
    <source>
        <dbReference type="ARBA" id="ARBA00022723"/>
    </source>
</evidence>
<evidence type="ECO:0000256" key="7">
    <source>
        <dbReference type="ARBA" id="ARBA00022842"/>
    </source>
</evidence>
<comment type="cofactor">
    <cofactor evidence="9">
        <name>Mg(2+)</name>
        <dbReference type="ChEBI" id="CHEBI:18420"/>
    </cofactor>
    <text evidence="9">Binds 1 Mg(2+) ion.</text>
</comment>
<keyword evidence="5 11" id="KW-0378">Hydrolase</keyword>
<sequence length="237" mass="25772">MLMIFSSSSLLLISSIAILPILSIEDAEFWRKLGAESIEASLNVKKNEGMAKNGIIFIGDGMGMATITAGRIFKGQSEGRTGEEGYLTNNSLQTYNVDRQVPDSAATATALFSGVKANYYTMGLDGTAQFNVCRTDVEAKAKVSSIIDWAIAAGKSTGKLRSEITACHHLLSAPSTFSPCPHDDFHSVYFTPDFLSLTLQHGCERTNAIFCHVMSYIHGRMEEEMDKLSALILCPII</sequence>
<organism evidence="13 14">
    <name type="scientific">Folsomia candida</name>
    <name type="common">Springtail</name>
    <dbReference type="NCBI Taxonomy" id="158441"/>
    <lineage>
        <taxon>Eukaryota</taxon>
        <taxon>Metazoa</taxon>
        <taxon>Ecdysozoa</taxon>
        <taxon>Arthropoda</taxon>
        <taxon>Hexapoda</taxon>
        <taxon>Collembola</taxon>
        <taxon>Entomobryomorpha</taxon>
        <taxon>Isotomoidea</taxon>
        <taxon>Isotomidae</taxon>
        <taxon>Proisotominae</taxon>
        <taxon>Folsomia</taxon>
    </lineage>
</organism>
<dbReference type="Proteomes" id="UP000198287">
    <property type="component" value="Unassembled WGS sequence"/>
</dbReference>
<dbReference type="EMBL" id="LNIX01000017">
    <property type="protein sequence ID" value="OXA45828.1"/>
    <property type="molecule type" value="Genomic_DNA"/>
</dbReference>
<keyword evidence="4 9" id="KW-0479">Metal-binding</keyword>
<dbReference type="AlphaFoldDB" id="A0A226DLF6"/>
<feature type="chain" id="PRO_5013098837" description="Alkaline phosphatase" evidence="12">
    <location>
        <begin position="24"/>
        <end position="237"/>
    </location>
</feature>
<keyword evidence="6 9" id="KW-0862">Zinc</keyword>
<comment type="caution">
    <text evidence="13">The sequence shown here is derived from an EMBL/GenBank/DDBJ whole genome shotgun (WGS) entry which is preliminary data.</text>
</comment>
<dbReference type="SUPFAM" id="SSF53649">
    <property type="entry name" value="Alkaline phosphatase-like"/>
    <property type="match status" value="1"/>
</dbReference>
<evidence type="ECO:0000313" key="14">
    <source>
        <dbReference type="Proteomes" id="UP000198287"/>
    </source>
</evidence>
<keyword evidence="14" id="KW-1185">Reference proteome</keyword>
<evidence type="ECO:0000256" key="6">
    <source>
        <dbReference type="ARBA" id="ARBA00022833"/>
    </source>
</evidence>
<keyword evidence="12" id="KW-0732">Signal</keyword>
<keyword evidence="7 9" id="KW-0460">Magnesium</keyword>
<dbReference type="PANTHER" id="PTHR11596">
    <property type="entry name" value="ALKALINE PHOSPHATASE"/>
    <property type="match status" value="1"/>
</dbReference>
<dbReference type="OrthoDB" id="5818554at2759"/>
<dbReference type="PANTHER" id="PTHR11596:SF5">
    <property type="entry name" value="ALKALINE PHOSPHATASE"/>
    <property type="match status" value="1"/>
</dbReference>
<feature type="binding site" evidence="9">
    <location>
        <position position="60"/>
    </location>
    <ligand>
        <name>Zn(2+)</name>
        <dbReference type="ChEBI" id="CHEBI:29105"/>
        <label>2</label>
    </ligand>
</feature>
<evidence type="ECO:0000256" key="9">
    <source>
        <dbReference type="PIRSR" id="PIRSR601952-2"/>
    </source>
</evidence>
<evidence type="ECO:0000256" key="3">
    <source>
        <dbReference type="ARBA" id="ARBA00022553"/>
    </source>
</evidence>
<comment type="similarity">
    <text evidence="1 10">Belongs to the alkaline phosphatase family.</text>
</comment>
<comment type="cofactor">
    <cofactor evidence="9">
        <name>Zn(2+)</name>
        <dbReference type="ChEBI" id="CHEBI:29105"/>
    </cofactor>
    <text evidence="9">Binds 2 Zn(2+) ions.</text>
</comment>
<gene>
    <name evidence="13" type="ORF">Fcan01_19685</name>
</gene>
<dbReference type="InterPro" id="IPR018299">
    <property type="entry name" value="Alkaline_phosphatase_AS"/>
</dbReference>
<feature type="active site" description="Phosphoserine intermediate" evidence="8">
    <location>
        <position position="104"/>
    </location>
</feature>
<comment type="catalytic activity">
    <reaction evidence="11">
        <text>a phosphate monoester + H2O = an alcohol + phosphate</text>
        <dbReference type="Rhea" id="RHEA:15017"/>
        <dbReference type="ChEBI" id="CHEBI:15377"/>
        <dbReference type="ChEBI" id="CHEBI:30879"/>
        <dbReference type="ChEBI" id="CHEBI:43474"/>
        <dbReference type="ChEBI" id="CHEBI:67140"/>
        <dbReference type="EC" id="3.1.3.1"/>
    </reaction>
</comment>
<dbReference type="PRINTS" id="PR00113">
    <property type="entry name" value="ALKPHPHTASE"/>
</dbReference>
<feature type="signal peptide" evidence="12">
    <location>
        <begin position="1"/>
        <end position="23"/>
    </location>
</feature>
<dbReference type="PROSITE" id="PS00123">
    <property type="entry name" value="ALKALINE_PHOSPHATASE"/>
    <property type="match status" value="1"/>
</dbReference>
<keyword evidence="3" id="KW-0597">Phosphoprotein</keyword>
<dbReference type="SMART" id="SM00098">
    <property type="entry name" value="alkPPc"/>
    <property type="match status" value="1"/>
</dbReference>
<reference evidence="13 14" key="1">
    <citation type="submission" date="2015-12" db="EMBL/GenBank/DDBJ databases">
        <title>The genome of Folsomia candida.</title>
        <authorList>
            <person name="Faddeeva A."/>
            <person name="Derks M.F."/>
            <person name="Anvar Y."/>
            <person name="Smit S."/>
            <person name="Van Straalen N."/>
            <person name="Roelofs D."/>
        </authorList>
    </citation>
    <scope>NUCLEOTIDE SEQUENCE [LARGE SCALE GENOMIC DNA]</scope>
    <source>
        <strain evidence="13 14">VU population</strain>
        <tissue evidence="13">Whole body</tissue>
    </source>
</reference>
<evidence type="ECO:0000256" key="1">
    <source>
        <dbReference type="ARBA" id="ARBA00005984"/>
    </source>
</evidence>
<evidence type="ECO:0000313" key="13">
    <source>
        <dbReference type="EMBL" id="OXA45828.1"/>
    </source>
</evidence>
<dbReference type="GO" id="GO:0046872">
    <property type="term" value="F:metal ion binding"/>
    <property type="evidence" value="ECO:0007669"/>
    <property type="project" value="UniProtKB-KW"/>
</dbReference>
<name>A0A226DLF6_FOLCA</name>
<dbReference type="InterPro" id="IPR001952">
    <property type="entry name" value="Alkaline_phosphatase"/>
</dbReference>
<evidence type="ECO:0000256" key="2">
    <source>
        <dbReference type="ARBA" id="ARBA00012647"/>
    </source>
</evidence>
<dbReference type="Gene3D" id="3.40.720.10">
    <property type="entry name" value="Alkaline Phosphatase, subunit A"/>
    <property type="match status" value="1"/>
</dbReference>
<evidence type="ECO:0000256" key="5">
    <source>
        <dbReference type="ARBA" id="ARBA00022801"/>
    </source>
</evidence>
<dbReference type="EC" id="3.1.3.1" evidence="2 11"/>
<dbReference type="GO" id="GO:0004035">
    <property type="term" value="F:alkaline phosphatase activity"/>
    <property type="evidence" value="ECO:0007669"/>
    <property type="project" value="UniProtKB-EC"/>
</dbReference>
<accession>A0A226DLF6</accession>